<evidence type="ECO:0000313" key="2">
    <source>
        <dbReference type="EMBL" id="SIO51059.1"/>
    </source>
</evidence>
<accession>A0A1N6K3B6</accession>
<evidence type="ECO:0000259" key="1">
    <source>
        <dbReference type="Pfam" id="PF01261"/>
    </source>
</evidence>
<dbReference type="SUPFAM" id="SSF51658">
    <property type="entry name" value="Xylose isomerase-like"/>
    <property type="match status" value="1"/>
</dbReference>
<dbReference type="AlphaFoldDB" id="A0A1N6K3B6"/>
<dbReference type="PANTHER" id="PTHR12110:SF41">
    <property type="entry name" value="INOSOSE DEHYDRATASE"/>
    <property type="match status" value="1"/>
</dbReference>
<reference evidence="2 3" key="1">
    <citation type="submission" date="2016-11" db="EMBL/GenBank/DDBJ databases">
        <authorList>
            <person name="Jaros S."/>
            <person name="Januszkiewicz K."/>
            <person name="Wedrychowicz H."/>
        </authorList>
    </citation>
    <scope>NUCLEOTIDE SEQUENCE [LARGE SCALE GENOMIC DNA]</scope>
    <source>
        <strain evidence="2 3">GAS86</strain>
    </source>
</reference>
<gene>
    <name evidence="2" type="ORF">SAMN05444168_5911</name>
</gene>
<keyword evidence="2" id="KW-0413">Isomerase</keyword>
<evidence type="ECO:0000313" key="3">
    <source>
        <dbReference type="Proteomes" id="UP000184693"/>
    </source>
</evidence>
<proteinExistence type="predicted"/>
<dbReference type="Proteomes" id="UP000184693">
    <property type="component" value="Unassembled WGS sequence"/>
</dbReference>
<dbReference type="RefSeq" id="WP_074267822.1">
    <property type="nucleotide sequence ID" value="NZ_FSRM01000002.1"/>
</dbReference>
<dbReference type="InterPro" id="IPR050312">
    <property type="entry name" value="IolE/XylAMocC-like"/>
</dbReference>
<dbReference type="EMBL" id="FSRM01000002">
    <property type="protein sequence ID" value="SIO51059.1"/>
    <property type="molecule type" value="Genomic_DNA"/>
</dbReference>
<dbReference type="GO" id="GO:0016853">
    <property type="term" value="F:isomerase activity"/>
    <property type="evidence" value="ECO:0007669"/>
    <property type="project" value="UniProtKB-KW"/>
</dbReference>
<name>A0A1N6K3B6_9BURK</name>
<feature type="domain" description="Xylose isomerase-like TIM barrel" evidence="1">
    <location>
        <begin position="24"/>
        <end position="235"/>
    </location>
</feature>
<dbReference type="OrthoDB" id="9798407at2"/>
<dbReference type="Pfam" id="PF01261">
    <property type="entry name" value="AP_endonuc_2"/>
    <property type="match status" value="1"/>
</dbReference>
<protein>
    <submittedName>
        <fullName evidence="2">Sugar phosphate isomerase/epimerase</fullName>
    </submittedName>
</protein>
<sequence length="253" mass="28195">MKKSYPLSFQMFSARDTVPLKTQLAELAKLGYENVEPFGALYADPIEFRKELDANGLSALSGHFDLSMLEADTEKAIHIANTLGIEIVIAPWLDPSLRPTDANGWKALGARLAVLQKKFAKAGLTFAWHTHDFEFIRLPDGSFPVEHIFEGNSVGLELDVAWVIRAAADPLVWLEKYSDRLVAVHVKDIAPQGQNLEQDGWADLGVGVVDWKRIWPVVNRAEPRVAVLEHDRPGDWIRFAKNSAAAFRALVSE</sequence>
<dbReference type="PANTHER" id="PTHR12110">
    <property type="entry name" value="HYDROXYPYRUVATE ISOMERASE"/>
    <property type="match status" value="1"/>
</dbReference>
<dbReference type="InterPro" id="IPR036237">
    <property type="entry name" value="Xyl_isomerase-like_sf"/>
</dbReference>
<dbReference type="Gene3D" id="3.20.20.150">
    <property type="entry name" value="Divalent-metal-dependent TIM barrel enzymes"/>
    <property type="match status" value="1"/>
</dbReference>
<organism evidence="2 3">
    <name type="scientific">Paraburkholderia phenazinium</name>
    <dbReference type="NCBI Taxonomy" id="60549"/>
    <lineage>
        <taxon>Bacteria</taxon>
        <taxon>Pseudomonadati</taxon>
        <taxon>Pseudomonadota</taxon>
        <taxon>Betaproteobacteria</taxon>
        <taxon>Burkholderiales</taxon>
        <taxon>Burkholderiaceae</taxon>
        <taxon>Paraburkholderia</taxon>
    </lineage>
</organism>
<dbReference type="InterPro" id="IPR013022">
    <property type="entry name" value="Xyl_isomerase-like_TIM-brl"/>
</dbReference>